<keyword evidence="10" id="KW-1185">Reference proteome</keyword>
<keyword evidence="6 7" id="KW-0472">Membrane</keyword>
<dbReference type="Proteomes" id="UP001208017">
    <property type="component" value="Unassembled WGS sequence"/>
</dbReference>
<evidence type="ECO:0000256" key="7">
    <source>
        <dbReference type="SAM" id="Phobius"/>
    </source>
</evidence>
<evidence type="ECO:0000313" key="10">
    <source>
        <dbReference type="Proteomes" id="UP001208017"/>
    </source>
</evidence>
<evidence type="ECO:0000256" key="3">
    <source>
        <dbReference type="ARBA" id="ARBA00022475"/>
    </source>
</evidence>
<dbReference type="Gene3D" id="1.20.1250.20">
    <property type="entry name" value="MFS general substrate transporter like domains"/>
    <property type="match status" value="2"/>
</dbReference>
<comment type="subcellular location">
    <subcellularLocation>
        <location evidence="1">Cell membrane</location>
        <topology evidence="1">Multi-pass membrane protein</topology>
    </subcellularLocation>
</comment>
<evidence type="ECO:0000313" key="9">
    <source>
        <dbReference type="EMBL" id="MCX7572182.1"/>
    </source>
</evidence>
<evidence type="ECO:0000256" key="4">
    <source>
        <dbReference type="ARBA" id="ARBA00022692"/>
    </source>
</evidence>
<feature type="transmembrane region" description="Helical" evidence="7">
    <location>
        <begin position="36"/>
        <end position="58"/>
    </location>
</feature>
<dbReference type="Pfam" id="PF07690">
    <property type="entry name" value="MFS_1"/>
    <property type="match status" value="1"/>
</dbReference>
<proteinExistence type="predicted"/>
<feature type="transmembrane region" description="Helical" evidence="7">
    <location>
        <begin position="94"/>
        <end position="116"/>
    </location>
</feature>
<comment type="caution">
    <text evidence="9">The sequence shown here is derived from an EMBL/GenBank/DDBJ whole genome shotgun (WGS) entry which is preliminary data.</text>
</comment>
<dbReference type="InterPro" id="IPR001958">
    <property type="entry name" value="Tet-R_TetA/multi-R_MdtG-like"/>
</dbReference>
<keyword evidence="2" id="KW-0813">Transport</keyword>
<keyword evidence="3" id="KW-1003">Cell membrane</keyword>
<feature type="transmembrane region" description="Helical" evidence="7">
    <location>
        <begin position="128"/>
        <end position="147"/>
    </location>
</feature>
<dbReference type="InterPro" id="IPR005828">
    <property type="entry name" value="MFS_sugar_transport-like"/>
</dbReference>
<feature type="transmembrane region" description="Helical" evidence="7">
    <location>
        <begin position="357"/>
        <end position="375"/>
    </location>
</feature>
<feature type="domain" description="Major facilitator superfamily (MFS) profile" evidence="8">
    <location>
        <begin position="4"/>
        <end position="382"/>
    </location>
</feature>
<feature type="transmembrane region" description="Helical" evidence="7">
    <location>
        <begin position="328"/>
        <end position="351"/>
    </location>
</feature>
<feature type="transmembrane region" description="Helical" evidence="7">
    <location>
        <begin position="196"/>
        <end position="216"/>
    </location>
</feature>
<keyword evidence="4 7" id="KW-0812">Transmembrane</keyword>
<evidence type="ECO:0000256" key="1">
    <source>
        <dbReference type="ARBA" id="ARBA00004651"/>
    </source>
</evidence>
<dbReference type="PANTHER" id="PTHR23521:SF2">
    <property type="entry name" value="TRANSPORTER MFS SUPERFAMILY"/>
    <property type="match status" value="1"/>
</dbReference>
<dbReference type="Pfam" id="PF00083">
    <property type="entry name" value="Sugar_tr"/>
    <property type="match status" value="1"/>
</dbReference>
<dbReference type="PROSITE" id="PS50850">
    <property type="entry name" value="MFS"/>
    <property type="match status" value="1"/>
</dbReference>
<accession>A0ABT3X8F1</accession>
<evidence type="ECO:0000256" key="5">
    <source>
        <dbReference type="ARBA" id="ARBA00022989"/>
    </source>
</evidence>
<feature type="transmembrane region" description="Helical" evidence="7">
    <location>
        <begin position="70"/>
        <end position="88"/>
    </location>
</feature>
<protein>
    <submittedName>
        <fullName evidence="9">MFS transporter</fullName>
    </submittedName>
</protein>
<evidence type="ECO:0000256" key="6">
    <source>
        <dbReference type="ARBA" id="ARBA00023136"/>
    </source>
</evidence>
<feature type="transmembrane region" description="Helical" evidence="7">
    <location>
        <begin position="293"/>
        <end position="316"/>
    </location>
</feature>
<evidence type="ECO:0000259" key="8">
    <source>
        <dbReference type="PROSITE" id="PS50850"/>
    </source>
</evidence>
<feature type="transmembrane region" description="Helical" evidence="7">
    <location>
        <begin position="268"/>
        <end position="287"/>
    </location>
</feature>
<dbReference type="EMBL" id="JAPMLT010000017">
    <property type="protein sequence ID" value="MCX7572182.1"/>
    <property type="molecule type" value="Genomic_DNA"/>
</dbReference>
<name>A0ABT3X8F1_9BACL</name>
<reference evidence="9 10" key="1">
    <citation type="submission" date="2022-11" db="EMBL/GenBank/DDBJ databases">
        <title>Study of microbial diversity in lake waters.</title>
        <authorList>
            <person name="Zhang J."/>
        </authorList>
    </citation>
    <scope>NUCLEOTIDE SEQUENCE [LARGE SCALE GENOMIC DNA]</scope>
    <source>
        <strain evidence="9 10">DT12</strain>
    </source>
</reference>
<evidence type="ECO:0000256" key="2">
    <source>
        <dbReference type="ARBA" id="ARBA00022448"/>
    </source>
</evidence>
<dbReference type="InterPro" id="IPR011701">
    <property type="entry name" value="MFS"/>
</dbReference>
<feature type="transmembrane region" description="Helical" evidence="7">
    <location>
        <begin position="236"/>
        <end position="256"/>
    </location>
</feature>
<keyword evidence="5 7" id="KW-1133">Transmembrane helix</keyword>
<dbReference type="CDD" id="cd17477">
    <property type="entry name" value="MFS_YcaD_like"/>
    <property type="match status" value="1"/>
</dbReference>
<dbReference type="RefSeq" id="WP_267153433.1">
    <property type="nucleotide sequence ID" value="NZ_JAPMLT010000017.1"/>
</dbReference>
<dbReference type="InterPro" id="IPR036259">
    <property type="entry name" value="MFS_trans_sf"/>
</dbReference>
<organism evidence="9 10">
    <name type="scientific">Tumebacillus lacus</name>
    <dbReference type="NCBI Taxonomy" id="2995335"/>
    <lineage>
        <taxon>Bacteria</taxon>
        <taxon>Bacillati</taxon>
        <taxon>Bacillota</taxon>
        <taxon>Bacilli</taxon>
        <taxon>Bacillales</taxon>
        <taxon>Alicyclobacillaceae</taxon>
        <taxon>Tumebacillus</taxon>
    </lineage>
</organism>
<gene>
    <name evidence="9" type="ORF">OS242_19940</name>
</gene>
<dbReference type="PANTHER" id="PTHR23521">
    <property type="entry name" value="TRANSPORTER MFS SUPERFAMILY"/>
    <property type="match status" value="1"/>
</dbReference>
<dbReference type="InterPro" id="IPR047200">
    <property type="entry name" value="MFS_YcaD-like"/>
</dbReference>
<dbReference type="PRINTS" id="PR01035">
    <property type="entry name" value="TCRTETA"/>
</dbReference>
<dbReference type="SUPFAM" id="SSF103473">
    <property type="entry name" value="MFS general substrate transporter"/>
    <property type="match status" value="1"/>
</dbReference>
<feature type="transmembrane region" description="Helical" evidence="7">
    <location>
        <begin position="153"/>
        <end position="175"/>
    </location>
</feature>
<dbReference type="InterPro" id="IPR020846">
    <property type="entry name" value="MFS_dom"/>
</dbReference>
<sequence length="395" mass="42601">MRMRLLAILVSIGIVGMSQGLIIPLLALLLEREGVSALFNGVSTTMLFLGVIVASPFIERVVRRYGARRTILYSTILCILMTVAFPLWQNLYAWVAFRLVLGIGLAGLFVATEIWLNRILTADNRGRVFAFYGLAIAIGMMVGPQGINLAEYALAAPFAVSAVSYLIPLVLTWRASDEGSQLEPVQPGQGSEVRRWWRIFWVAPFAMLASFVYGYLDGALVGDFPIYGSRLGMSDASISLTLSVFVAGSIVFQFPLGWLSDRRGRRPALMLAASVGLAGFLLVPLAADSEWMLMSVFFGIGGALGSFYSLGLAYLGDLIESGDLATGNVLYTMIYGIGSLLGPSVTGLLIYKVNAHAFAWSIAGMLLLYVAFGIWQGKAERRSGQGADMISSVGS</sequence>